<dbReference type="OrthoDB" id="9896244at2"/>
<sequence>MNKEKQTPVEQSVEEKVNKISSLHLAKLQESNQKFEQINQQAAELYQREFELKQAKSVLDGSNSEVIFERQKLINELTQTYGRVNINPMTGEFQNME</sequence>
<evidence type="ECO:0000313" key="1">
    <source>
        <dbReference type="EMBL" id="QQT98970.1"/>
    </source>
</evidence>
<name>A0A9Q6ZAU0_MYROD</name>
<organism evidence="1 2">
    <name type="scientific">Myroides odoratus</name>
    <name type="common">Flavobacterium odoratum</name>
    <dbReference type="NCBI Taxonomy" id="256"/>
    <lineage>
        <taxon>Bacteria</taxon>
        <taxon>Pseudomonadati</taxon>
        <taxon>Bacteroidota</taxon>
        <taxon>Flavobacteriia</taxon>
        <taxon>Flavobacteriales</taxon>
        <taxon>Flavobacteriaceae</taxon>
        <taxon>Myroides</taxon>
    </lineage>
</organism>
<evidence type="ECO:0000313" key="2">
    <source>
        <dbReference type="Proteomes" id="UP000596202"/>
    </source>
</evidence>
<dbReference type="AlphaFoldDB" id="A0A9Q6ZAU0"/>
<dbReference type="RefSeq" id="WP_002986441.1">
    <property type="nucleotide sequence ID" value="NZ_CP068108.1"/>
</dbReference>
<protein>
    <submittedName>
        <fullName evidence="1">Uncharacterized protein</fullName>
    </submittedName>
</protein>
<gene>
    <name evidence="1" type="ORF">I6I88_12185</name>
</gene>
<reference evidence="1 2" key="1">
    <citation type="submission" date="2021-01" db="EMBL/GenBank/DDBJ databases">
        <title>FDA dAtabase for Regulatory Grade micrObial Sequences (FDA-ARGOS): Supporting development and validation of Infectious Disease Dx tests.</title>
        <authorList>
            <person name="Sproer C."/>
            <person name="Gronow S."/>
            <person name="Severitt S."/>
            <person name="Schroder I."/>
            <person name="Tallon L."/>
            <person name="Sadzewicz L."/>
            <person name="Zhao X."/>
            <person name="Boylan J."/>
            <person name="Ott S."/>
            <person name="Bowen H."/>
            <person name="Vavikolanu K."/>
            <person name="Mehta A."/>
            <person name="Aluvathingal J."/>
            <person name="Nadendla S."/>
            <person name="Lowell S."/>
            <person name="Myers T."/>
            <person name="Yan Y."/>
            <person name="Sichtig H."/>
        </authorList>
    </citation>
    <scope>NUCLEOTIDE SEQUENCE [LARGE SCALE GENOMIC DNA]</scope>
    <source>
        <strain evidence="1 2">FDAARGOS_1131</strain>
    </source>
</reference>
<accession>A0A9Q6ZAU0</accession>
<proteinExistence type="predicted"/>
<dbReference type="Proteomes" id="UP000596202">
    <property type="component" value="Chromosome"/>
</dbReference>
<dbReference type="EMBL" id="CP068108">
    <property type="protein sequence ID" value="QQT98970.1"/>
    <property type="molecule type" value="Genomic_DNA"/>
</dbReference>
<dbReference type="GeneID" id="93528423"/>